<comment type="similarity">
    <text evidence="2">Belongs to the CbiQ family.</text>
</comment>
<dbReference type="CDD" id="cd16914">
    <property type="entry name" value="EcfT"/>
    <property type="match status" value="1"/>
</dbReference>
<dbReference type="PANTHER" id="PTHR34857">
    <property type="entry name" value="SLL0384 PROTEIN"/>
    <property type="match status" value="1"/>
</dbReference>
<dbReference type="PANTHER" id="PTHR34857:SF2">
    <property type="entry name" value="SLL0384 PROTEIN"/>
    <property type="match status" value="1"/>
</dbReference>
<proteinExistence type="inferred from homology"/>
<organism evidence="8 10">
    <name type="scientific">Caldimonas thermodepolymerans</name>
    <dbReference type="NCBI Taxonomy" id="215580"/>
    <lineage>
        <taxon>Bacteria</taxon>
        <taxon>Pseudomonadati</taxon>
        <taxon>Pseudomonadota</taxon>
        <taxon>Betaproteobacteria</taxon>
        <taxon>Burkholderiales</taxon>
        <taxon>Sphaerotilaceae</taxon>
        <taxon>Caldimonas</taxon>
    </lineage>
</organism>
<dbReference type="RefSeq" id="WP_104357457.1">
    <property type="nucleotide sequence ID" value="NZ_CALFFA010000035.1"/>
</dbReference>
<keyword evidence="5 7" id="KW-1133">Transmembrane helix</keyword>
<keyword evidence="4 7" id="KW-0812">Transmembrane</keyword>
<sequence>MSRAAAFLHRLDPRVRLLALLAASLWTARAPGVPALAGACALAALLALAAPLERRRLRRAALALNGFLLVAAVTLPFSVAGAPLWQLGGWSASAEGVQRAAVVVLTGNTLMLLFAALVAPVEPATLAHALLHLKVPDKLVRLLMFALRYVGVLHETRLRLARAMRARGHRPRLDRHTLRSAGYLVAALVGHSVERARRIEMAMRCRGWQGKFPVLHHFRAGWRDAAFAAGFAAALALLEWGAP</sequence>
<evidence type="ECO:0000256" key="3">
    <source>
        <dbReference type="ARBA" id="ARBA00022475"/>
    </source>
</evidence>
<dbReference type="GO" id="GO:0005886">
    <property type="term" value="C:plasma membrane"/>
    <property type="evidence" value="ECO:0007669"/>
    <property type="project" value="UniProtKB-ARBA"/>
</dbReference>
<dbReference type="InterPro" id="IPR003339">
    <property type="entry name" value="ABC/ECF_trnsptr_transmembrane"/>
</dbReference>
<name>A0A2S5T534_9BURK</name>
<feature type="transmembrane region" description="Helical" evidence="7">
    <location>
        <begin position="97"/>
        <end position="119"/>
    </location>
</feature>
<dbReference type="EMBL" id="SLXF01000008">
    <property type="protein sequence ID" value="TCP05790.1"/>
    <property type="molecule type" value="Genomic_DNA"/>
</dbReference>
<reference evidence="8 10" key="1">
    <citation type="submission" date="2018-02" db="EMBL/GenBank/DDBJ databases">
        <title>Reclassifiation of [Polyangium] brachysporum DSM 7029 as Guopingzhaonella breviflexa gen. nov., sp. nov., a member of the family Comamonadaceae.</title>
        <authorList>
            <person name="Tang B."/>
        </authorList>
    </citation>
    <scope>NUCLEOTIDE SEQUENCE [LARGE SCALE GENOMIC DNA]</scope>
    <source>
        <strain evidence="8 10">DSM 15344</strain>
    </source>
</reference>
<keyword evidence="3" id="KW-1003">Cell membrane</keyword>
<gene>
    <name evidence="8" type="ORF">C1702_09595</name>
    <name evidence="9" type="ORF">EV676_10823</name>
</gene>
<dbReference type="AlphaFoldDB" id="A0A2S5T534"/>
<evidence type="ECO:0000313" key="9">
    <source>
        <dbReference type="EMBL" id="TCP05790.1"/>
    </source>
</evidence>
<feature type="transmembrane region" description="Helical" evidence="7">
    <location>
        <begin position="61"/>
        <end position="85"/>
    </location>
</feature>
<evidence type="ECO:0000256" key="7">
    <source>
        <dbReference type="SAM" id="Phobius"/>
    </source>
</evidence>
<dbReference type="Pfam" id="PF02361">
    <property type="entry name" value="CbiQ"/>
    <property type="match status" value="1"/>
</dbReference>
<comment type="caution">
    <text evidence="8">The sequence shown here is derived from an EMBL/GenBank/DDBJ whole genome shotgun (WGS) entry which is preliminary data.</text>
</comment>
<dbReference type="Proteomes" id="UP000239406">
    <property type="component" value="Unassembled WGS sequence"/>
</dbReference>
<accession>A0A2S5T534</accession>
<keyword evidence="10" id="KW-1185">Reference proteome</keyword>
<evidence type="ECO:0000313" key="8">
    <source>
        <dbReference type="EMBL" id="PPE70093.1"/>
    </source>
</evidence>
<evidence type="ECO:0000256" key="5">
    <source>
        <dbReference type="ARBA" id="ARBA00022989"/>
    </source>
</evidence>
<dbReference type="EMBL" id="PSNY01000008">
    <property type="protein sequence ID" value="PPE70093.1"/>
    <property type="molecule type" value="Genomic_DNA"/>
</dbReference>
<protein>
    <submittedName>
        <fullName evidence="8">Cobalt ECF transporter T component CbiQ</fullName>
    </submittedName>
    <submittedName>
        <fullName evidence="9">Cobalt/nickel transport system permease protein</fullName>
    </submittedName>
</protein>
<evidence type="ECO:0000313" key="10">
    <source>
        <dbReference type="Proteomes" id="UP000239406"/>
    </source>
</evidence>
<keyword evidence="6 7" id="KW-0472">Membrane</keyword>
<evidence type="ECO:0000313" key="11">
    <source>
        <dbReference type="Proteomes" id="UP000294772"/>
    </source>
</evidence>
<dbReference type="OrthoDB" id="4533at2"/>
<comment type="subcellular location">
    <subcellularLocation>
        <location evidence="1">Membrane</location>
        <topology evidence="1">Multi-pass membrane protein</topology>
    </subcellularLocation>
</comment>
<dbReference type="Proteomes" id="UP000294772">
    <property type="component" value="Unassembled WGS sequence"/>
</dbReference>
<evidence type="ECO:0000256" key="4">
    <source>
        <dbReference type="ARBA" id="ARBA00022692"/>
    </source>
</evidence>
<dbReference type="InterPro" id="IPR051611">
    <property type="entry name" value="ECF_transporter_component"/>
</dbReference>
<evidence type="ECO:0000256" key="2">
    <source>
        <dbReference type="ARBA" id="ARBA00008564"/>
    </source>
</evidence>
<evidence type="ECO:0000256" key="6">
    <source>
        <dbReference type="ARBA" id="ARBA00023136"/>
    </source>
</evidence>
<evidence type="ECO:0000256" key="1">
    <source>
        <dbReference type="ARBA" id="ARBA00004141"/>
    </source>
</evidence>
<reference evidence="9 11" key="2">
    <citation type="submission" date="2019-03" db="EMBL/GenBank/DDBJ databases">
        <title>Genomic Encyclopedia of Type Strains, Phase IV (KMG-IV): sequencing the most valuable type-strain genomes for metagenomic binning, comparative biology and taxonomic classification.</title>
        <authorList>
            <person name="Goeker M."/>
        </authorList>
    </citation>
    <scope>NUCLEOTIDE SEQUENCE [LARGE SCALE GENOMIC DNA]</scope>
    <source>
        <strain evidence="9 11">DSM 15264</strain>
    </source>
</reference>